<dbReference type="Gene3D" id="1.10.287.3490">
    <property type="match status" value="1"/>
</dbReference>
<comment type="subcellular location">
    <subcellularLocation>
        <location evidence="1 4">Nucleus</location>
    </subcellularLocation>
</comment>
<dbReference type="Pfam" id="PF10280">
    <property type="entry name" value="Med11"/>
    <property type="match status" value="1"/>
</dbReference>
<evidence type="ECO:0000256" key="2">
    <source>
        <dbReference type="ARBA" id="ARBA00008186"/>
    </source>
</evidence>
<evidence type="ECO:0000256" key="3">
    <source>
        <dbReference type="ARBA" id="ARBA00023242"/>
    </source>
</evidence>
<keyword evidence="4" id="KW-0010">Activator</keyword>
<accession>A0A6A7B3M1</accession>
<sequence>MSDEPLAQPSPMDASTPPPIEPSTEAPQPETYRQAAASHIATLSEINHQLPKMLRYFATALTQLTDHPIHDGPSSPSSSSPTDTVESRREAFRKYATFTGMSVNLIREELVRQIEDLEKYKVIPASHPKFTVAKRYTDSTPAKEEPLDPRAGVKNGGYGEFDVGVLNARARAGMGGEDVLERVRGVLEELVRRREGVDESEIGDGGKDMVVDG</sequence>
<feature type="region of interest" description="Disordered" evidence="5">
    <location>
        <begin position="1"/>
        <end position="35"/>
    </location>
</feature>
<protein>
    <recommendedName>
        <fullName evidence="4">Mediator of RNA polymerase II transcription subunit 11</fullName>
    </recommendedName>
    <alternativeName>
        <fullName evidence="4">Mediator complex subunit 11</fullName>
    </alternativeName>
</protein>
<keyword evidence="3 4" id="KW-0539">Nucleus</keyword>
<evidence type="ECO:0000256" key="5">
    <source>
        <dbReference type="SAM" id="MobiDB-lite"/>
    </source>
</evidence>
<evidence type="ECO:0000313" key="6">
    <source>
        <dbReference type="EMBL" id="KAF2849267.1"/>
    </source>
</evidence>
<keyword evidence="7" id="KW-1185">Reference proteome</keyword>
<comment type="function">
    <text evidence="4">Component of the Mediator complex, a coactivator involved in the regulated transcription of nearly all RNA polymerase II-dependent genes. Mediator functions as a bridge to convey information from gene-specific regulatory proteins to the basal RNA polymerase II transcription machinery. Mediator is recruited to promoters by direct interactions with regulatory proteins and serves as a scaffold for the assembly of a functional pre-initiation complex with RNA polymerase II and the general transcription factors.</text>
</comment>
<name>A0A6A7B3M1_9PLEO</name>
<dbReference type="AlphaFoldDB" id="A0A6A7B3M1"/>
<dbReference type="EMBL" id="MU006312">
    <property type="protein sequence ID" value="KAF2849267.1"/>
    <property type="molecule type" value="Genomic_DNA"/>
</dbReference>
<proteinExistence type="inferred from homology"/>
<dbReference type="GO" id="GO:0003712">
    <property type="term" value="F:transcription coregulator activity"/>
    <property type="evidence" value="ECO:0007669"/>
    <property type="project" value="InterPro"/>
</dbReference>
<organism evidence="6 7">
    <name type="scientific">Plenodomus tracheiphilus IPT5</name>
    <dbReference type="NCBI Taxonomy" id="1408161"/>
    <lineage>
        <taxon>Eukaryota</taxon>
        <taxon>Fungi</taxon>
        <taxon>Dikarya</taxon>
        <taxon>Ascomycota</taxon>
        <taxon>Pezizomycotina</taxon>
        <taxon>Dothideomycetes</taxon>
        <taxon>Pleosporomycetidae</taxon>
        <taxon>Pleosporales</taxon>
        <taxon>Pleosporineae</taxon>
        <taxon>Leptosphaeriaceae</taxon>
        <taxon>Plenodomus</taxon>
    </lineage>
</organism>
<dbReference type="InterPro" id="IPR019404">
    <property type="entry name" value="Mediator_Med11"/>
</dbReference>
<dbReference type="OrthoDB" id="5418434at2759"/>
<gene>
    <name evidence="4" type="primary">MED11</name>
    <name evidence="6" type="ORF">T440DRAFT_469373</name>
</gene>
<keyword evidence="4" id="KW-0805">Transcription regulation</keyword>
<evidence type="ECO:0000256" key="1">
    <source>
        <dbReference type="ARBA" id="ARBA00004123"/>
    </source>
</evidence>
<feature type="region of interest" description="Disordered" evidence="5">
    <location>
        <begin position="67"/>
        <end position="88"/>
    </location>
</feature>
<dbReference type="GO" id="GO:0016592">
    <property type="term" value="C:mediator complex"/>
    <property type="evidence" value="ECO:0007669"/>
    <property type="project" value="InterPro"/>
</dbReference>
<evidence type="ECO:0000256" key="4">
    <source>
        <dbReference type="RuleBase" id="RU364147"/>
    </source>
</evidence>
<keyword evidence="4" id="KW-0804">Transcription</keyword>
<dbReference type="Proteomes" id="UP000799423">
    <property type="component" value="Unassembled WGS sequence"/>
</dbReference>
<reference evidence="6" key="1">
    <citation type="submission" date="2020-01" db="EMBL/GenBank/DDBJ databases">
        <authorList>
            <consortium name="DOE Joint Genome Institute"/>
            <person name="Haridas S."/>
            <person name="Albert R."/>
            <person name="Binder M."/>
            <person name="Bloem J."/>
            <person name="Labutti K."/>
            <person name="Salamov A."/>
            <person name="Andreopoulos B."/>
            <person name="Baker S.E."/>
            <person name="Barry K."/>
            <person name="Bills G."/>
            <person name="Bluhm B.H."/>
            <person name="Cannon C."/>
            <person name="Castanera R."/>
            <person name="Culley D.E."/>
            <person name="Daum C."/>
            <person name="Ezra D."/>
            <person name="Gonzalez J.B."/>
            <person name="Henrissat B."/>
            <person name="Kuo A."/>
            <person name="Liang C."/>
            <person name="Lipzen A."/>
            <person name="Lutzoni F."/>
            <person name="Magnuson J."/>
            <person name="Mondo S."/>
            <person name="Nolan M."/>
            <person name="Ohm R."/>
            <person name="Pangilinan J."/>
            <person name="Park H.-J."/>
            <person name="Ramirez L."/>
            <person name="Alfaro M."/>
            <person name="Sun H."/>
            <person name="Tritt A."/>
            <person name="Yoshinaga Y."/>
            <person name="Zwiers L.-H."/>
            <person name="Turgeon B.G."/>
            <person name="Goodwin S.B."/>
            <person name="Spatafora J.W."/>
            <person name="Crous P.W."/>
            <person name="Grigoriev I.V."/>
        </authorList>
    </citation>
    <scope>NUCLEOTIDE SEQUENCE</scope>
    <source>
        <strain evidence="6">IPT5</strain>
    </source>
</reference>
<comment type="similarity">
    <text evidence="2 4">Belongs to the Mediator complex subunit 11 family.</text>
</comment>
<comment type="subunit">
    <text evidence="4">Component of the Mediator complex.</text>
</comment>
<dbReference type="GO" id="GO:0006357">
    <property type="term" value="P:regulation of transcription by RNA polymerase II"/>
    <property type="evidence" value="ECO:0007669"/>
    <property type="project" value="InterPro"/>
</dbReference>
<evidence type="ECO:0000313" key="7">
    <source>
        <dbReference type="Proteomes" id="UP000799423"/>
    </source>
</evidence>